<evidence type="ECO:0000313" key="4">
    <source>
        <dbReference type="Proteomes" id="UP001597178"/>
    </source>
</evidence>
<feature type="region of interest" description="Disordered" evidence="1">
    <location>
        <begin position="76"/>
        <end position="113"/>
    </location>
</feature>
<feature type="compositionally biased region" description="Basic and acidic residues" evidence="1">
    <location>
        <begin position="1"/>
        <end position="10"/>
    </location>
</feature>
<feature type="compositionally biased region" description="Acidic residues" evidence="1">
    <location>
        <begin position="101"/>
        <end position="113"/>
    </location>
</feature>
<dbReference type="RefSeq" id="WP_382401360.1">
    <property type="nucleotide sequence ID" value="NZ_JBHTNH010000028.1"/>
</dbReference>
<accession>A0ABW3ZWL5</accession>
<evidence type="ECO:0000256" key="2">
    <source>
        <dbReference type="SAM" id="Phobius"/>
    </source>
</evidence>
<keyword evidence="4" id="KW-1185">Reference proteome</keyword>
<dbReference type="EMBL" id="JBHTNH010000028">
    <property type="protein sequence ID" value="MFD1362624.1"/>
    <property type="molecule type" value="Genomic_DNA"/>
</dbReference>
<evidence type="ECO:0008006" key="5">
    <source>
        <dbReference type="Google" id="ProtNLM"/>
    </source>
</evidence>
<evidence type="ECO:0000313" key="3">
    <source>
        <dbReference type="EMBL" id="MFD1362624.1"/>
    </source>
</evidence>
<organism evidence="3 4">
    <name type="scientific">Lentibacillus salinarum</name>
    <dbReference type="NCBI Taxonomy" id="446820"/>
    <lineage>
        <taxon>Bacteria</taxon>
        <taxon>Bacillati</taxon>
        <taxon>Bacillota</taxon>
        <taxon>Bacilli</taxon>
        <taxon>Bacillales</taxon>
        <taxon>Bacillaceae</taxon>
        <taxon>Lentibacillus</taxon>
    </lineage>
</organism>
<keyword evidence="2" id="KW-1133">Transmembrane helix</keyword>
<keyword evidence="2" id="KW-0812">Transmembrane</keyword>
<gene>
    <name evidence="3" type="ORF">ACFQ4A_13260</name>
</gene>
<dbReference type="Proteomes" id="UP001597178">
    <property type="component" value="Unassembled WGS sequence"/>
</dbReference>
<proteinExistence type="predicted"/>
<feature type="transmembrane region" description="Helical" evidence="2">
    <location>
        <begin position="50"/>
        <end position="70"/>
    </location>
</feature>
<name>A0ABW3ZWL5_9BACI</name>
<reference evidence="4" key="1">
    <citation type="journal article" date="2019" name="Int. J. Syst. Evol. Microbiol.">
        <title>The Global Catalogue of Microorganisms (GCM) 10K type strain sequencing project: providing services to taxonomists for standard genome sequencing and annotation.</title>
        <authorList>
            <consortium name="The Broad Institute Genomics Platform"/>
            <consortium name="The Broad Institute Genome Sequencing Center for Infectious Disease"/>
            <person name="Wu L."/>
            <person name="Ma J."/>
        </authorList>
    </citation>
    <scope>NUCLEOTIDE SEQUENCE [LARGE SCALE GENOMIC DNA]</scope>
    <source>
        <strain evidence="4">CCUG 54822</strain>
    </source>
</reference>
<keyword evidence="2" id="KW-0472">Membrane</keyword>
<protein>
    <recommendedName>
        <fullName evidence="5">DUF4367 domain-containing protein</fullName>
    </recommendedName>
</protein>
<sequence>MNRNEDELQKELTSLKPSVSLDPQKKESMKTAIRKHAAQKRRRTTFKRSAIWLSTAAALLISGVVVMTIINNHQSVSPTEEHDTFEYSESTNEKAQKPAENTDDTAETLEDSQIPEELSVTEQGTETRNLMIEGMAEEVMVTNYTLEPYGIQYQIEEILGNYTVDDQVVRHYSDADNAWVTLEVMEDANLDNAVSNIQSEYSGDFNYTEDPADTSQDENPYQGIRQHFSDPPQGYYAYQIGENVLVIQYEYVIEAGDGMAPRLQALRESIDQ</sequence>
<feature type="compositionally biased region" description="Basic and acidic residues" evidence="1">
    <location>
        <begin position="79"/>
        <end position="97"/>
    </location>
</feature>
<comment type="caution">
    <text evidence="3">The sequence shown here is derived from an EMBL/GenBank/DDBJ whole genome shotgun (WGS) entry which is preliminary data.</text>
</comment>
<evidence type="ECO:0000256" key="1">
    <source>
        <dbReference type="SAM" id="MobiDB-lite"/>
    </source>
</evidence>
<feature type="region of interest" description="Disordered" evidence="1">
    <location>
        <begin position="1"/>
        <end position="41"/>
    </location>
</feature>
<feature type="compositionally biased region" description="Basic residues" evidence="1">
    <location>
        <begin position="32"/>
        <end position="41"/>
    </location>
</feature>